<accession>A0A8S1TDB5</accession>
<name>A0A8S1TDB5_9CILI</name>
<keyword evidence="3" id="KW-1185">Reference proteome</keyword>
<protein>
    <recommendedName>
        <fullName evidence="1">FHA domain-containing protein</fullName>
    </recommendedName>
</protein>
<evidence type="ECO:0000313" key="3">
    <source>
        <dbReference type="Proteomes" id="UP000689195"/>
    </source>
</evidence>
<comment type="caution">
    <text evidence="2">The sequence shown here is derived from an EMBL/GenBank/DDBJ whole genome shotgun (WGS) entry which is preliminary data.</text>
</comment>
<dbReference type="PROSITE" id="PS50006">
    <property type="entry name" value="FHA_DOMAIN"/>
    <property type="match status" value="1"/>
</dbReference>
<evidence type="ECO:0000259" key="1">
    <source>
        <dbReference type="PROSITE" id="PS50006"/>
    </source>
</evidence>
<evidence type="ECO:0000313" key="2">
    <source>
        <dbReference type="EMBL" id="CAD8151195.1"/>
    </source>
</evidence>
<sequence>MNQEHIQRASINILCDISKELIQKVLFTNIINQCSQFFDIDNGLVLKQSTITQLNQDILQEINYTYQKDEILSLIYPMKIDNHCIQMAVNLQNDGIYEKIDKQKELFKGNKYYVGLPSGQNKQLIQIENEEIIINSQSFNIKESMEIVFVKKISDKGDKFQQVQMANPSNLSSNKHAHIKVQNGRIFLNDGFQQQDSKNGVWILIKHQRFSKNNYYCFKDFRLKIGLNNS</sequence>
<dbReference type="Proteomes" id="UP000689195">
    <property type="component" value="Unassembled WGS sequence"/>
</dbReference>
<proteinExistence type="predicted"/>
<dbReference type="AlphaFoldDB" id="A0A8S1TDB5"/>
<dbReference type="InterPro" id="IPR000253">
    <property type="entry name" value="FHA_dom"/>
</dbReference>
<reference evidence="2" key="1">
    <citation type="submission" date="2021-01" db="EMBL/GenBank/DDBJ databases">
        <authorList>
            <consortium name="Genoscope - CEA"/>
            <person name="William W."/>
        </authorList>
    </citation>
    <scope>NUCLEOTIDE SEQUENCE</scope>
</reference>
<gene>
    <name evidence="2" type="ORF">PPENT_87.1.T0210219</name>
</gene>
<dbReference type="EMBL" id="CAJJDO010000021">
    <property type="protein sequence ID" value="CAD8151195.1"/>
    <property type="molecule type" value="Genomic_DNA"/>
</dbReference>
<feature type="domain" description="FHA" evidence="1">
    <location>
        <begin position="148"/>
        <end position="203"/>
    </location>
</feature>
<organism evidence="2 3">
    <name type="scientific">Paramecium pentaurelia</name>
    <dbReference type="NCBI Taxonomy" id="43138"/>
    <lineage>
        <taxon>Eukaryota</taxon>
        <taxon>Sar</taxon>
        <taxon>Alveolata</taxon>
        <taxon>Ciliophora</taxon>
        <taxon>Intramacronucleata</taxon>
        <taxon>Oligohymenophorea</taxon>
        <taxon>Peniculida</taxon>
        <taxon>Parameciidae</taxon>
        <taxon>Paramecium</taxon>
    </lineage>
</organism>
<dbReference type="OrthoDB" id="10367990at2759"/>